<accession>A0A5E4M8W9</accession>
<protein>
    <recommendedName>
        <fullName evidence="2">Rab-GAP TBC domain-containing protein</fullName>
    </recommendedName>
</protein>
<dbReference type="PANTHER" id="PTHR20913:SF7">
    <property type="entry name" value="RE60063P"/>
    <property type="match status" value="1"/>
</dbReference>
<name>A0A5E4M8W9_9HEMI</name>
<keyword evidence="1" id="KW-0343">GTPase activation</keyword>
<evidence type="ECO:0000256" key="1">
    <source>
        <dbReference type="ARBA" id="ARBA00022468"/>
    </source>
</evidence>
<dbReference type="AlphaFoldDB" id="A0A5E4M8W9"/>
<dbReference type="GO" id="GO:0005789">
    <property type="term" value="C:endoplasmic reticulum membrane"/>
    <property type="evidence" value="ECO:0007669"/>
    <property type="project" value="TreeGrafter"/>
</dbReference>
<dbReference type="InterPro" id="IPR045913">
    <property type="entry name" value="TBC20/Gyp8-like"/>
</dbReference>
<evidence type="ECO:0000313" key="4">
    <source>
        <dbReference type="Proteomes" id="UP000325440"/>
    </source>
</evidence>
<evidence type="ECO:0000313" key="3">
    <source>
        <dbReference type="EMBL" id="VVC25831.1"/>
    </source>
</evidence>
<dbReference type="Pfam" id="PF00566">
    <property type="entry name" value="RabGAP-TBC"/>
    <property type="match status" value="1"/>
</dbReference>
<dbReference type="GO" id="GO:0005096">
    <property type="term" value="F:GTPase activator activity"/>
    <property type="evidence" value="ECO:0007669"/>
    <property type="project" value="UniProtKB-KW"/>
</dbReference>
<dbReference type="Proteomes" id="UP000325440">
    <property type="component" value="Unassembled WGS sequence"/>
</dbReference>
<dbReference type="FunFam" id="1.10.8.1310:FF:000001">
    <property type="entry name" value="TBC1 domain family, member 20"/>
    <property type="match status" value="1"/>
</dbReference>
<dbReference type="Gene3D" id="1.10.472.80">
    <property type="entry name" value="Ypt/Rab-GAP domain of gyp1p, domain 3"/>
    <property type="match status" value="1"/>
</dbReference>
<reference evidence="3 4" key="1">
    <citation type="submission" date="2019-08" db="EMBL/GenBank/DDBJ databases">
        <authorList>
            <person name="Alioto T."/>
            <person name="Alioto T."/>
            <person name="Gomez Garrido J."/>
        </authorList>
    </citation>
    <scope>NUCLEOTIDE SEQUENCE [LARGE SCALE GENOMIC DNA]</scope>
</reference>
<keyword evidence="4" id="KW-1185">Reference proteome</keyword>
<dbReference type="OrthoDB" id="206700at2759"/>
<dbReference type="SMART" id="SM00164">
    <property type="entry name" value="TBC"/>
    <property type="match status" value="1"/>
</dbReference>
<dbReference type="PANTHER" id="PTHR20913">
    <property type="entry name" value="TBC1 DOMAIN FAMILY MEMBER 20/GTPASE"/>
    <property type="match status" value="1"/>
</dbReference>
<dbReference type="GO" id="GO:0006888">
    <property type="term" value="P:endoplasmic reticulum to Golgi vesicle-mediated transport"/>
    <property type="evidence" value="ECO:0007669"/>
    <property type="project" value="TreeGrafter"/>
</dbReference>
<gene>
    <name evidence="3" type="ORF">CINCED_3A025621</name>
</gene>
<dbReference type="EMBL" id="CABPRJ010000021">
    <property type="protein sequence ID" value="VVC25831.1"/>
    <property type="molecule type" value="Genomic_DNA"/>
</dbReference>
<organism evidence="3 4">
    <name type="scientific">Cinara cedri</name>
    <dbReference type="NCBI Taxonomy" id="506608"/>
    <lineage>
        <taxon>Eukaryota</taxon>
        <taxon>Metazoa</taxon>
        <taxon>Ecdysozoa</taxon>
        <taxon>Arthropoda</taxon>
        <taxon>Hexapoda</taxon>
        <taxon>Insecta</taxon>
        <taxon>Pterygota</taxon>
        <taxon>Neoptera</taxon>
        <taxon>Paraneoptera</taxon>
        <taxon>Hemiptera</taxon>
        <taxon>Sternorrhyncha</taxon>
        <taxon>Aphidomorpha</taxon>
        <taxon>Aphidoidea</taxon>
        <taxon>Aphididae</taxon>
        <taxon>Lachninae</taxon>
        <taxon>Cinara</taxon>
    </lineage>
</organism>
<sequence>MSDYDSDTNSSDSSFLKVDFYEVQNIVPDQYKDKVDKLNKILQKEEKDIDQLKNLACSEGGLVISLVRAEAWQLFLGLSINNDKPLLNLETIQNHPEYHQVDMDVRRCLKRFPPGISYEQIGKLQKQLIAVILSVIAEHKELKYYQGYHDVAVTFLIEVGQEKAFSIMEYLSLNHLREFLKPTMEETSYMLWHVFPLVSKLNPDLEEFITKSGIGTIFALPWLLSWFSHSLNQHIKVVRLFDYFLASPKDIILYVIAQLINARSDEVLKAECDMASVHSILSKVLNPIFRELVQILFCFRFQKTWILN</sequence>
<feature type="domain" description="Rab-GAP TBC" evidence="2">
    <location>
        <begin position="62"/>
        <end position="248"/>
    </location>
</feature>
<dbReference type="InterPro" id="IPR035969">
    <property type="entry name" value="Rab-GAP_TBC_sf"/>
</dbReference>
<dbReference type="Gene3D" id="1.10.8.1310">
    <property type="match status" value="1"/>
</dbReference>
<proteinExistence type="predicted"/>
<evidence type="ECO:0000259" key="2">
    <source>
        <dbReference type="PROSITE" id="PS50086"/>
    </source>
</evidence>
<dbReference type="SUPFAM" id="SSF47923">
    <property type="entry name" value="Ypt/Rab-GAP domain of gyp1p"/>
    <property type="match status" value="2"/>
</dbReference>
<dbReference type="PROSITE" id="PS50086">
    <property type="entry name" value="TBC_RABGAP"/>
    <property type="match status" value="1"/>
</dbReference>
<dbReference type="InterPro" id="IPR000195">
    <property type="entry name" value="Rab-GAP-TBC_dom"/>
</dbReference>